<keyword evidence="3" id="KW-1185">Reference proteome</keyword>
<reference evidence="3" key="1">
    <citation type="submission" date="2017-05" db="EMBL/GenBank/DDBJ databases">
        <authorList>
            <person name="Kirkegaard R."/>
            <person name="Mcilroy J S."/>
        </authorList>
    </citation>
    <scope>NUCLEOTIDE SEQUENCE [LARGE SCALE GENOMIC DNA]</scope>
</reference>
<dbReference type="Gene3D" id="1.20.120.450">
    <property type="entry name" value="dinb family like domain"/>
    <property type="match status" value="1"/>
</dbReference>
<dbReference type="KEGG" id="abat:CFX1CAM_0061"/>
<gene>
    <name evidence="2" type="ORF">CFX1CAM_0061</name>
</gene>
<protein>
    <recommendedName>
        <fullName evidence="1">DinB-like domain-containing protein</fullName>
    </recommendedName>
</protein>
<evidence type="ECO:0000313" key="2">
    <source>
        <dbReference type="EMBL" id="SMX53127.1"/>
    </source>
</evidence>
<dbReference type="OrthoDB" id="164842at2"/>
<evidence type="ECO:0000313" key="3">
    <source>
        <dbReference type="Proteomes" id="UP000195514"/>
    </source>
</evidence>
<dbReference type="Proteomes" id="UP000195514">
    <property type="component" value="Chromosome I"/>
</dbReference>
<feature type="domain" description="DinB-like" evidence="1">
    <location>
        <begin position="14"/>
        <end position="147"/>
    </location>
</feature>
<dbReference type="InterPro" id="IPR034660">
    <property type="entry name" value="DinB/YfiT-like"/>
</dbReference>
<proteinExistence type="predicted"/>
<accession>A0A1Y6K2N6</accession>
<dbReference type="InterPro" id="IPR024775">
    <property type="entry name" value="DinB-like"/>
</dbReference>
<dbReference type="EMBL" id="LT859958">
    <property type="protein sequence ID" value="SMX53127.1"/>
    <property type="molecule type" value="Genomic_DNA"/>
</dbReference>
<name>A0A1Y6K2N6_9CHLR</name>
<sequence>MINKNDLAKLLFEEQDLMLKQVDGLSHADSLLQPQPGGNCLNWVMGHLVVNLADILQFLGAEPPADLPNLEHYGYGSQPVLGDGPGVLELNLLVDTYLRLNTLVTERLANIADAEFDDEIEFFQGKNRRGYVVFFFFYHHSYHLGQLEQLRNLAGRTEKIV</sequence>
<dbReference type="Pfam" id="PF12867">
    <property type="entry name" value="DinB_2"/>
    <property type="match status" value="1"/>
</dbReference>
<organism evidence="2 3">
    <name type="scientific">Candidatus Brevifilum fermentans</name>
    <dbReference type="NCBI Taxonomy" id="1986204"/>
    <lineage>
        <taxon>Bacteria</taxon>
        <taxon>Bacillati</taxon>
        <taxon>Chloroflexota</taxon>
        <taxon>Anaerolineae</taxon>
        <taxon>Anaerolineales</taxon>
        <taxon>Anaerolineaceae</taxon>
        <taxon>Candidatus Brevifilum</taxon>
    </lineage>
</organism>
<dbReference type="SUPFAM" id="SSF109854">
    <property type="entry name" value="DinB/YfiT-like putative metalloenzymes"/>
    <property type="match status" value="1"/>
</dbReference>
<evidence type="ECO:0000259" key="1">
    <source>
        <dbReference type="Pfam" id="PF12867"/>
    </source>
</evidence>
<dbReference type="RefSeq" id="WP_087861085.1">
    <property type="nucleotide sequence ID" value="NZ_LT859958.1"/>
</dbReference>
<dbReference type="AlphaFoldDB" id="A0A1Y6K2N6"/>